<evidence type="ECO:0000256" key="1">
    <source>
        <dbReference type="ARBA" id="ARBA00008601"/>
    </source>
</evidence>
<reference evidence="8" key="1">
    <citation type="submission" date="2015-09" db="EMBL/GenBank/DDBJ databases">
        <authorList>
            <consortium name="Pathogen Informatics"/>
        </authorList>
    </citation>
    <scope>NUCLEOTIDE SEQUENCE [LARGE SCALE GENOMIC DNA]</scope>
    <source>
        <strain evidence="8">Lake Konstanz</strain>
    </source>
</reference>
<dbReference type="EC" id="3.1.3.48" evidence="2"/>
<protein>
    <recommendedName>
        <fullName evidence="2">protein-tyrosine-phosphatase</fullName>
        <ecNumber evidence="2">3.1.3.48</ecNumber>
    </recommendedName>
</protein>
<dbReference type="InterPro" id="IPR029021">
    <property type="entry name" value="Prot-tyrosine_phosphatase-like"/>
</dbReference>
<keyword evidence="4" id="KW-0904">Protein phosphatase</keyword>
<dbReference type="InterPro" id="IPR020422">
    <property type="entry name" value="TYR_PHOSPHATASE_DUAL_dom"/>
</dbReference>
<dbReference type="GO" id="GO:0005737">
    <property type="term" value="C:cytoplasm"/>
    <property type="evidence" value="ECO:0007669"/>
    <property type="project" value="TreeGrafter"/>
</dbReference>
<evidence type="ECO:0000313" key="8">
    <source>
        <dbReference type="Proteomes" id="UP000051952"/>
    </source>
</evidence>
<dbReference type="VEuPathDB" id="TriTrypDB:BSAL_94445"/>
<comment type="similarity">
    <text evidence="1">Belongs to the protein-tyrosine phosphatase family. Non-receptor class dual specificity subfamily.</text>
</comment>
<dbReference type="PROSITE" id="PS50056">
    <property type="entry name" value="TYR_PHOSPHATASE_2"/>
    <property type="match status" value="1"/>
</dbReference>
<dbReference type="Gene3D" id="3.90.190.10">
    <property type="entry name" value="Protein tyrosine phosphatase superfamily"/>
    <property type="match status" value="1"/>
</dbReference>
<evidence type="ECO:0000313" key="7">
    <source>
        <dbReference type="EMBL" id="CUG86727.1"/>
    </source>
</evidence>
<dbReference type="OrthoDB" id="165342at2759"/>
<dbReference type="Proteomes" id="UP000051952">
    <property type="component" value="Unassembled WGS sequence"/>
</dbReference>
<feature type="domain" description="Tyrosine specific protein phosphatases" evidence="6">
    <location>
        <begin position="219"/>
        <end position="265"/>
    </location>
</feature>
<dbReference type="PROSITE" id="PS50054">
    <property type="entry name" value="TYR_PHOSPHATASE_DUAL"/>
    <property type="match status" value="1"/>
</dbReference>
<sequence>MSVATIRRSRASPRNFGITLDPRVTHPPQVLSVSPVTSTSVVPRAVFSRSPEVSLSMRQSFFGELHDRAPVADLSHPLLRLEASRVLQNLWLGGELDTYNLDALKANNIRHILNVAEECHPSRSLASQCTFEDIVPQTDECCVLGNESTKHPLATTIQVLRCADAAAACSAGGPQGRSVDKQFTYLYVPLKDSLDADAAAHIPMCVAFIQRALLRNEGILVHCRAGVSRSATMVIAYLMLNGVHVQRPGNCSFDEAFEIVHRKRPIINPNLAFGSTLRALENKVP</sequence>
<evidence type="ECO:0000256" key="4">
    <source>
        <dbReference type="ARBA" id="ARBA00022912"/>
    </source>
</evidence>
<feature type="domain" description="Tyrosine-protein phosphatase" evidence="5">
    <location>
        <begin position="82"/>
        <end position="285"/>
    </location>
</feature>
<dbReference type="PANTHER" id="PTHR10159:SF519">
    <property type="entry name" value="DUAL SPECIFICITY PROTEIN PHOSPHATASE MPK3"/>
    <property type="match status" value="1"/>
</dbReference>
<dbReference type="Pfam" id="PF00782">
    <property type="entry name" value="DSPc"/>
    <property type="match status" value="1"/>
</dbReference>
<keyword evidence="3" id="KW-0378">Hydrolase</keyword>
<dbReference type="PROSITE" id="PS00383">
    <property type="entry name" value="TYR_PHOSPHATASE_1"/>
    <property type="match status" value="1"/>
</dbReference>
<name>A0A0S4J9Z7_BODSA</name>
<dbReference type="GO" id="GO:0043409">
    <property type="term" value="P:negative regulation of MAPK cascade"/>
    <property type="evidence" value="ECO:0007669"/>
    <property type="project" value="TreeGrafter"/>
</dbReference>
<dbReference type="InterPro" id="IPR000387">
    <property type="entry name" value="Tyr_Pase_dom"/>
</dbReference>
<organism evidence="7 8">
    <name type="scientific">Bodo saltans</name>
    <name type="common">Flagellated protozoan</name>
    <dbReference type="NCBI Taxonomy" id="75058"/>
    <lineage>
        <taxon>Eukaryota</taxon>
        <taxon>Discoba</taxon>
        <taxon>Euglenozoa</taxon>
        <taxon>Kinetoplastea</taxon>
        <taxon>Metakinetoplastina</taxon>
        <taxon>Eubodonida</taxon>
        <taxon>Bodonidae</taxon>
        <taxon>Bodo</taxon>
    </lineage>
</organism>
<proteinExistence type="inferred from homology"/>
<accession>A0A0S4J9Z7</accession>
<dbReference type="GO" id="GO:0004725">
    <property type="term" value="F:protein tyrosine phosphatase activity"/>
    <property type="evidence" value="ECO:0007669"/>
    <property type="project" value="UniProtKB-EC"/>
</dbReference>
<dbReference type="CDD" id="cd14498">
    <property type="entry name" value="DSP"/>
    <property type="match status" value="1"/>
</dbReference>
<dbReference type="SUPFAM" id="SSF52799">
    <property type="entry name" value="(Phosphotyrosine protein) phosphatases II"/>
    <property type="match status" value="1"/>
</dbReference>
<dbReference type="EMBL" id="CYKH01001376">
    <property type="protein sequence ID" value="CUG86727.1"/>
    <property type="molecule type" value="Genomic_DNA"/>
</dbReference>
<dbReference type="InterPro" id="IPR000340">
    <property type="entry name" value="Dual-sp_phosphatase_cat-dom"/>
</dbReference>
<dbReference type="SMART" id="SM00195">
    <property type="entry name" value="DSPc"/>
    <property type="match status" value="1"/>
</dbReference>
<evidence type="ECO:0000256" key="3">
    <source>
        <dbReference type="ARBA" id="ARBA00022801"/>
    </source>
</evidence>
<evidence type="ECO:0000256" key="2">
    <source>
        <dbReference type="ARBA" id="ARBA00013064"/>
    </source>
</evidence>
<keyword evidence="8" id="KW-1185">Reference proteome</keyword>
<dbReference type="InterPro" id="IPR016130">
    <property type="entry name" value="Tyr_Pase_AS"/>
</dbReference>
<evidence type="ECO:0000259" key="6">
    <source>
        <dbReference type="PROSITE" id="PS50056"/>
    </source>
</evidence>
<dbReference type="PANTHER" id="PTHR10159">
    <property type="entry name" value="DUAL SPECIFICITY PROTEIN PHOSPHATASE"/>
    <property type="match status" value="1"/>
</dbReference>
<dbReference type="AlphaFoldDB" id="A0A0S4J9Z7"/>
<evidence type="ECO:0000259" key="5">
    <source>
        <dbReference type="PROSITE" id="PS50054"/>
    </source>
</evidence>
<gene>
    <name evidence="7" type="ORF">BSAL_94445</name>
</gene>